<reference evidence="1" key="1">
    <citation type="journal article" date="2022" name="Int. J. Syst. Evol. Microbiol.">
        <title>Pseudomonas aegrilactucae sp. nov. and Pseudomonas morbosilactucae sp. nov., pathogens causing bacterial rot of lettuce in Japan.</title>
        <authorList>
            <person name="Sawada H."/>
            <person name="Fujikawa T."/>
            <person name="Satou M."/>
        </authorList>
    </citation>
    <scope>NUCLEOTIDE SEQUENCE</scope>
    <source>
        <strain evidence="1">0166_1</strain>
    </source>
</reference>
<evidence type="ECO:0000313" key="2">
    <source>
        <dbReference type="Proteomes" id="UP001162834"/>
    </source>
</evidence>
<dbReference type="AlphaFoldDB" id="A0A9E6XXW7"/>
<proteinExistence type="predicted"/>
<dbReference type="Proteomes" id="UP001162834">
    <property type="component" value="Chromosome"/>
</dbReference>
<protein>
    <submittedName>
        <fullName evidence="1">Uncharacterized protein</fullName>
    </submittedName>
</protein>
<evidence type="ECO:0000313" key="1">
    <source>
        <dbReference type="EMBL" id="UGS36113.1"/>
    </source>
</evidence>
<accession>A0A9E6XXW7</accession>
<organism evidence="1 2">
    <name type="scientific">Capillimicrobium parvum</name>
    <dbReference type="NCBI Taxonomy" id="2884022"/>
    <lineage>
        <taxon>Bacteria</taxon>
        <taxon>Bacillati</taxon>
        <taxon>Actinomycetota</taxon>
        <taxon>Thermoleophilia</taxon>
        <taxon>Solirubrobacterales</taxon>
        <taxon>Capillimicrobiaceae</taxon>
        <taxon>Capillimicrobium</taxon>
    </lineage>
</organism>
<dbReference type="KEGG" id="sbae:DSM104329_02513"/>
<sequence>MADLPIIRPDATGYTYDGVSVDGFADRPELPDGTRQVIAAMAEAVAPQTLTALQRKLARLRADELANDWLLELLTEDAAQIADADERGDFADLTAEEYRLWRYPGDHPDLPDDAFYPLGIGHAAALAGAKSFVLRRWVDAGIVPAVRVGARYHFFSAGTLQALLLAKRNKQEIAALLKLVKGDDESASWARLIGRTLEVKARTVASYATHTETASDLEAIGGRLVETSDAFAHINMTELAELSDPDEISTAAFSNALATRKKASRELAEY</sequence>
<dbReference type="EMBL" id="CP087164">
    <property type="protein sequence ID" value="UGS36113.1"/>
    <property type="molecule type" value="Genomic_DNA"/>
</dbReference>
<keyword evidence="2" id="KW-1185">Reference proteome</keyword>
<gene>
    <name evidence="1" type="ORF">DSM104329_02513</name>
</gene>
<dbReference type="RefSeq" id="WP_259315790.1">
    <property type="nucleotide sequence ID" value="NZ_CP087164.1"/>
</dbReference>
<name>A0A9E6XXW7_9ACTN</name>